<dbReference type="SUPFAM" id="SSF141868">
    <property type="entry name" value="EAL domain-like"/>
    <property type="match status" value="1"/>
</dbReference>
<sequence length="672" mass="77248">MNNEEPFDHFLQKEEPQAHSTMVVILDVSSNQHMKILYTNESSTSFFSSSKHSPEQFFGLYWSAIREAIVEKAATLGSCQISIIGQEPLKVTMKELADSSKGFLLLLEFQNSVSRNANQLWKEKYQSLLFSNSDALLTLNGQGQITFCNPMIKKLLNYKPKQLIGKPFHQLVSEVDQLSFRQLWSYVKLGKTFELPHIELMHQKGHELLVSLKALPVVVKGEHLETQVILKELPNYLISNSKRYYLSYHDHLTGLWNRRMLKIHFAQDSLQAVNEKGKLRIIHLGIDRFKVVVESLGYMAGNQILRMVAERLRKICTAGEKVYRNSGDEFIFLVQEYSFAQTERICNEVLCSFKKPFLFNGQEYYLSISIGISTFPEHGNTIDELTEKSKQALSVTKQRGRAHFRYFEEDMKATFTNEALMESHLRRAIEFDELKVCFQPQVELETGTSTSFEALLRWNNRKFGEVSPADFIPLAEASGIIHVIGDWVIDQVCQHLKEWQKKQYKPVKVAINISPSQFRSENFCVKLFDTVRKYELQTNCIEIEITESALMRPDETLKSLRQLKEMGFTISVDDFGTGYSSLSYLKKYPIDIIKIDRSFIQDIEMDAKNEAIAKTIINLAHSLGMNVIAEGIETVSQAEILKESKCRIAQGFLYSKAVPSEVIERDYLEIHQ</sequence>
<dbReference type="SUPFAM" id="SSF55073">
    <property type="entry name" value="Nucleotide cyclase"/>
    <property type="match status" value="1"/>
</dbReference>
<dbReference type="AlphaFoldDB" id="A0A1T4YG66"/>
<feature type="domain" description="GGDEF" evidence="3">
    <location>
        <begin position="277"/>
        <end position="409"/>
    </location>
</feature>
<dbReference type="CDD" id="cd00130">
    <property type="entry name" value="PAS"/>
    <property type="match status" value="1"/>
</dbReference>
<feature type="domain" description="PAS" evidence="1">
    <location>
        <begin position="121"/>
        <end position="166"/>
    </location>
</feature>
<dbReference type="InterPro" id="IPR052155">
    <property type="entry name" value="Biofilm_reg_signaling"/>
</dbReference>
<dbReference type="SUPFAM" id="SSF55785">
    <property type="entry name" value="PYP-like sensor domain (PAS domain)"/>
    <property type="match status" value="1"/>
</dbReference>
<dbReference type="NCBIfam" id="TIGR00254">
    <property type="entry name" value="GGDEF"/>
    <property type="match status" value="1"/>
</dbReference>
<proteinExistence type="predicted"/>
<name>A0A1T4YG66_9BACL</name>
<dbReference type="Gene3D" id="3.30.70.270">
    <property type="match status" value="1"/>
</dbReference>
<dbReference type="InterPro" id="IPR001633">
    <property type="entry name" value="EAL_dom"/>
</dbReference>
<organism evidence="4 5">
    <name type="scientific">Sporosarcina newyorkensis</name>
    <dbReference type="NCBI Taxonomy" id="759851"/>
    <lineage>
        <taxon>Bacteria</taxon>
        <taxon>Bacillati</taxon>
        <taxon>Bacillota</taxon>
        <taxon>Bacilli</taxon>
        <taxon>Bacillales</taxon>
        <taxon>Caryophanaceae</taxon>
        <taxon>Sporosarcina</taxon>
    </lineage>
</organism>
<keyword evidence="5" id="KW-1185">Reference proteome</keyword>
<accession>A0A1T4YG66</accession>
<dbReference type="SMART" id="SM00091">
    <property type="entry name" value="PAS"/>
    <property type="match status" value="1"/>
</dbReference>
<dbReference type="InterPro" id="IPR013767">
    <property type="entry name" value="PAS_fold"/>
</dbReference>
<reference evidence="5" key="1">
    <citation type="submission" date="2017-02" db="EMBL/GenBank/DDBJ databases">
        <authorList>
            <person name="Varghese N."/>
            <person name="Submissions S."/>
        </authorList>
    </citation>
    <scope>NUCLEOTIDE SEQUENCE [LARGE SCALE GENOMIC DNA]</scope>
    <source>
        <strain evidence="5">DSM 23966</strain>
    </source>
</reference>
<dbReference type="CDD" id="cd01949">
    <property type="entry name" value="GGDEF"/>
    <property type="match status" value="1"/>
</dbReference>
<dbReference type="CDD" id="cd01948">
    <property type="entry name" value="EAL"/>
    <property type="match status" value="1"/>
</dbReference>
<protein>
    <submittedName>
        <fullName evidence="4">PAS domain S-box-containing protein/diguanylate cyclase (GGDEF) domain-containing protein</fullName>
    </submittedName>
</protein>
<feature type="domain" description="EAL" evidence="2">
    <location>
        <begin position="418"/>
        <end position="671"/>
    </location>
</feature>
<dbReference type="InterPro" id="IPR000014">
    <property type="entry name" value="PAS"/>
</dbReference>
<dbReference type="PANTHER" id="PTHR44757">
    <property type="entry name" value="DIGUANYLATE CYCLASE DGCP"/>
    <property type="match status" value="1"/>
</dbReference>
<evidence type="ECO:0000259" key="2">
    <source>
        <dbReference type="PROSITE" id="PS50883"/>
    </source>
</evidence>
<dbReference type="EMBL" id="FUYJ01000004">
    <property type="protein sequence ID" value="SKB00703.1"/>
    <property type="molecule type" value="Genomic_DNA"/>
</dbReference>
<dbReference type="InterPro" id="IPR000160">
    <property type="entry name" value="GGDEF_dom"/>
</dbReference>
<evidence type="ECO:0000313" key="4">
    <source>
        <dbReference type="EMBL" id="SKB00703.1"/>
    </source>
</evidence>
<dbReference type="Gene3D" id="3.30.450.20">
    <property type="entry name" value="PAS domain"/>
    <property type="match status" value="1"/>
</dbReference>
<dbReference type="Pfam" id="PF00563">
    <property type="entry name" value="EAL"/>
    <property type="match status" value="1"/>
</dbReference>
<dbReference type="RefSeq" id="WP_078817854.1">
    <property type="nucleotide sequence ID" value="NZ_FUYJ01000004.1"/>
</dbReference>
<dbReference type="Gene3D" id="3.20.20.450">
    <property type="entry name" value="EAL domain"/>
    <property type="match status" value="1"/>
</dbReference>
<dbReference type="SMART" id="SM00267">
    <property type="entry name" value="GGDEF"/>
    <property type="match status" value="1"/>
</dbReference>
<dbReference type="PROSITE" id="PS50887">
    <property type="entry name" value="GGDEF"/>
    <property type="match status" value="1"/>
</dbReference>
<dbReference type="PANTHER" id="PTHR44757:SF2">
    <property type="entry name" value="BIOFILM ARCHITECTURE MAINTENANCE PROTEIN MBAA"/>
    <property type="match status" value="1"/>
</dbReference>
<dbReference type="InterPro" id="IPR043128">
    <property type="entry name" value="Rev_trsase/Diguanyl_cyclase"/>
</dbReference>
<dbReference type="PROSITE" id="PS50112">
    <property type="entry name" value="PAS"/>
    <property type="match status" value="1"/>
</dbReference>
<dbReference type="Proteomes" id="UP000190042">
    <property type="component" value="Unassembled WGS sequence"/>
</dbReference>
<evidence type="ECO:0000259" key="1">
    <source>
        <dbReference type="PROSITE" id="PS50112"/>
    </source>
</evidence>
<dbReference type="Pfam" id="PF00990">
    <property type="entry name" value="GGDEF"/>
    <property type="match status" value="1"/>
</dbReference>
<dbReference type="InterPro" id="IPR035965">
    <property type="entry name" value="PAS-like_dom_sf"/>
</dbReference>
<dbReference type="InterPro" id="IPR029787">
    <property type="entry name" value="Nucleotide_cyclase"/>
</dbReference>
<dbReference type="Pfam" id="PF00989">
    <property type="entry name" value="PAS"/>
    <property type="match status" value="1"/>
</dbReference>
<dbReference type="PROSITE" id="PS50883">
    <property type="entry name" value="EAL"/>
    <property type="match status" value="1"/>
</dbReference>
<dbReference type="NCBIfam" id="TIGR00229">
    <property type="entry name" value="sensory_box"/>
    <property type="match status" value="1"/>
</dbReference>
<evidence type="ECO:0000259" key="3">
    <source>
        <dbReference type="PROSITE" id="PS50887"/>
    </source>
</evidence>
<dbReference type="InterPro" id="IPR035919">
    <property type="entry name" value="EAL_sf"/>
</dbReference>
<evidence type="ECO:0000313" key="5">
    <source>
        <dbReference type="Proteomes" id="UP000190042"/>
    </source>
</evidence>
<dbReference type="SMART" id="SM00052">
    <property type="entry name" value="EAL"/>
    <property type="match status" value="1"/>
</dbReference>
<gene>
    <name evidence="4" type="ORF">SAMN04244570_2560</name>
</gene>